<keyword evidence="2" id="KW-0812">Transmembrane</keyword>
<dbReference type="InterPro" id="IPR002508">
    <property type="entry name" value="MurNAc-LAA_cat"/>
</dbReference>
<evidence type="ECO:0000256" key="2">
    <source>
        <dbReference type="SAM" id="Phobius"/>
    </source>
</evidence>
<organism evidence="4 5">
    <name type="scientific">Frankia umida</name>
    <dbReference type="NCBI Taxonomy" id="573489"/>
    <lineage>
        <taxon>Bacteria</taxon>
        <taxon>Bacillati</taxon>
        <taxon>Actinomycetota</taxon>
        <taxon>Actinomycetes</taxon>
        <taxon>Frankiales</taxon>
        <taxon>Frankiaceae</taxon>
        <taxon>Frankia</taxon>
    </lineage>
</organism>
<evidence type="ECO:0000256" key="1">
    <source>
        <dbReference type="ARBA" id="ARBA00022801"/>
    </source>
</evidence>
<dbReference type="PANTHER" id="PTHR30404">
    <property type="entry name" value="N-ACETYLMURAMOYL-L-ALANINE AMIDASE"/>
    <property type="match status" value="1"/>
</dbReference>
<keyword evidence="2" id="KW-0472">Membrane</keyword>
<feature type="transmembrane region" description="Helical" evidence="2">
    <location>
        <begin position="24"/>
        <end position="45"/>
    </location>
</feature>
<dbReference type="SUPFAM" id="SSF53187">
    <property type="entry name" value="Zn-dependent exopeptidases"/>
    <property type="match status" value="1"/>
</dbReference>
<protein>
    <submittedName>
        <fullName evidence="4">N-acetylmuramoyl-L-alanine amidase</fullName>
    </submittedName>
</protein>
<keyword evidence="5" id="KW-1185">Reference proteome</keyword>
<dbReference type="EMBL" id="JALKFT010000026">
    <property type="protein sequence ID" value="MCK9878109.1"/>
    <property type="molecule type" value="Genomic_DNA"/>
</dbReference>
<sequence length="299" mass="30206">MIGTSSALIGDRWSNHGSGRWPPVVVWASGAVLVIIFALAAGFGLRTLLGDGDAPGGAGPGGGADVAPATSLAGQVIVLDAGHNGGNGAAPAAIGRQVPAGGISKECDTVGAQTDAGYPEHAFTFDLAERTARLLRARGATVRLTRTADTGVGPCIDERARIGNDLGADAVVSIHADGGPASGRGFHVIAPALSPDRANAAILAPSTRLATTLRTTFGRATGEPLADYLGQQGMTIRSDLGGLNLSRVPKVFLECGNMRNPTDAAELVDPAWRARAATGLADGISSFLGIPPASPTPRR</sequence>
<gene>
    <name evidence="4" type="ORF">MXD59_20430</name>
</gene>
<accession>A0ABT0K3M8</accession>
<keyword evidence="1" id="KW-0378">Hydrolase</keyword>
<feature type="domain" description="MurNAc-LAA" evidence="3">
    <location>
        <begin position="160"/>
        <end position="285"/>
    </location>
</feature>
<dbReference type="Proteomes" id="UP001201873">
    <property type="component" value="Unassembled WGS sequence"/>
</dbReference>
<dbReference type="CDD" id="cd02696">
    <property type="entry name" value="MurNAc-LAA"/>
    <property type="match status" value="1"/>
</dbReference>
<reference evidence="4 5" key="1">
    <citation type="submission" date="2022-04" db="EMBL/GenBank/DDBJ databases">
        <title>Genome diversity in the genus Frankia.</title>
        <authorList>
            <person name="Carlos-Shanley C."/>
            <person name="Hahn D."/>
        </authorList>
    </citation>
    <scope>NUCLEOTIDE SEQUENCE [LARGE SCALE GENOMIC DNA]</scope>
    <source>
        <strain evidence="4 5">Ag45/Mut15</strain>
    </source>
</reference>
<dbReference type="PANTHER" id="PTHR30404:SF0">
    <property type="entry name" value="N-ACETYLMURAMOYL-L-ALANINE AMIDASE AMIC"/>
    <property type="match status" value="1"/>
</dbReference>
<name>A0ABT0K3M8_9ACTN</name>
<comment type="caution">
    <text evidence="4">The sequence shown here is derived from an EMBL/GenBank/DDBJ whole genome shotgun (WGS) entry which is preliminary data.</text>
</comment>
<proteinExistence type="predicted"/>
<dbReference type="Pfam" id="PF01520">
    <property type="entry name" value="Amidase_3"/>
    <property type="match status" value="1"/>
</dbReference>
<keyword evidence="2" id="KW-1133">Transmembrane helix</keyword>
<dbReference type="RefSeq" id="WP_248826242.1">
    <property type="nucleotide sequence ID" value="NZ_JALKFT010000026.1"/>
</dbReference>
<dbReference type="Gene3D" id="3.40.630.40">
    <property type="entry name" value="Zn-dependent exopeptidases"/>
    <property type="match status" value="1"/>
</dbReference>
<dbReference type="SMART" id="SM00646">
    <property type="entry name" value="Ami_3"/>
    <property type="match status" value="1"/>
</dbReference>
<evidence type="ECO:0000259" key="3">
    <source>
        <dbReference type="SMART" id="SM00646"/>
    </source>
</evidence>
<evidence type="ECO:0000313" key="5">
    <source>
        <dbReference type="Proteomes" id="UP001201873"/>
    </source>
</evidence>
<evidence type="ECO:0000313" key="4">
    <source>
        <dbReference type="EMBL" id="MCK9878109.1"/>
    </source>
</evidence>
<dbReference type="InterPro" id="IPR050695">
    <property type="entry name" value="N-acetylmuramoyl_amidase_3"/>
</dbReference>